<reference evidence="3 4" key="1">
    <citation type="journal article" date="2020" name="Microbiol. Resour. Announc.">
        <title>Draft Genome Sequence of a Cladosporium Species Isolated from the Mesophotic Ascidian Didemnum maculosum.</title>
        <authorList>
            <person name="Gioti A."/>
            <person name="Siaperas R."/>
            <person name="Nikolaivits E."/>
            <person name="Le Goff G."/>
            <person name="Ouazzani J."/>
            <person name="Kotoulas G."/>
            <person name="Topakas E."/>
        </authorList>
    </citation>
    <scope>NUCLEOTIDE SEQUENCE [LARGE SCALE GENOMIC DNA]</scope>
    <source>
        <strain evidence="3 4">TM138-S3</strain>
    </source>
</reference>
<evidence type="ECO:0000313" key="4">
    <source>
        <dbReference type="Proteomes" id="UP000803884"/>
    </source>
</evidence>
<dbReference type="EMBL" id="JAAQHG020000028">
    <property type="protein sequence ID" value="KAL1584168.1"/>
    <property type="molecule type" value="Genomic_DNA"/>
</dbReference>
<accession>A0AB34KG98</accession>
<feature type="region of interest" description="Disordered" evidence="2">
    <location>
        <begin position="985"/>
        <end position="1053"/>
    </location>
</feature>
<feature type="compositionally biased region" description="Polar residues" evidence="2">
    <location>
        <begin position="771"/>
        <end position="781"/>
    </location>
</feature>
<feature type="compositionally biased region" description="Polar residues" evidence="2">
    <location>
        <begin position="53"/>
        <end position="62"/>
    </location>
</feature>
<gene>
    <name evidence="3" type="ORF">WHR41_07289</name>
</gene>
<name>A0AB34KG98_9PEZI</name>
<feature type="region of interest" description="Disordered" evidence="2">
    <location>
        <begin position="763"/>
        <end position="789"/>
    </location>
</feature>
<feature type="coiled-coil region" evidence="1">
    <location>
        <begin position="823"/>
        <end position="874"/>
    </location>
</feature>
<evidence type="ECO:0000256" key="1">
    <source>
        <dbReference type="SAM" id="Coils"/>
    </source>
</evidence>
<feature type="coiled-coil region" evidence="1">
    <location>
        <begin position="233"/>
        <end position="274"/>
    </location>
</feature>
<evidence type="ECO:0000313" key="3">
    <source>
        <dbReference type="EMBL" id="KAL1584168.1"/>
    </source>
</evidence>
<keyword evidence="1" id="KW-0175">Coiled coil</keyword>
<evidence type="ECO:0000256" key="2">
    <source>
        <dbReference type="SAM" id="MobiDB-lite"/>
    </source>
</evidence>
<dbReference type="Gene3D" id="1.10.287.1490">
    <property type="match status" value="1"/>
</dbReference>
<comment type="caution">
    <text evidence="3">The sequence shown here is derived from an EMBL/GenBank/DDBJ whole genome shotgun (WGS) entry which is preliminary data.</text>
</comment>
<keyword evidence="4" id="KW-1185">Reference proteome</keyword>
<feature type="region of interest" description="Disordered" evidence="2">
    <location>
        <begin position="83"/>
        <end position="174"/>
    </location>
</feature>
<feature type="region of interest" description="Disordered" evidence="2">
    <location>
        <begin position="1"/>
        <end position="62"/>
    </location>
</feature>
<organism evidence="3 4">
    <name type="scientific">Cladosporium halotolerans</name>
    <dbReference type="NCBI Taxonomy" id="1052096"/>
    <lineage>
        <taxon>Eukaryota</taxon>
        <taxon>Fungi</taxon>
        <taxon>Dikarya</taxon>
        <taxon>Ascomycota</taxon>
        <taxon>Pezizomycotina</taxon>
        <taxon>Dothideomycetes</taxon>
        <taxon>Dothideomycetidae</taxon>
        <taxon>Cladosporiales</taxon>
        <taxon>Cladosporiaceae</taxon>
        <taxon>Cladosporium</taxon>
    </lineage>
</organism>
<feature type="compositionally biased region" description="Polar residues" evidence="2">
    <location>
        <begin position="151"/>
        <end position="160"/>
    </location>
</feature>
<feature type="compositionally biased region" description="Polar residues" evidence="2">
    <location>
        <begin position="87"/>
        <end position="136"/>
    </location>
</feature>
<protein>
    <submittedName>
        <fullName evidence="3">Uncharacterized protein</fullName>
    </submittedName>
</protein>
<proteinExistence type="predicted"/>
<feature type="coiled-coil region" evidence="1">
    <location>
        <begin position="600"/>
        <end position="627"/>
    </location>
</feature>
<dbReference type="Proteomes" id="UP000803884">
    <property type="component" value="Unassembled WGS sequence"/>
</dbReference>
<dbReference type="RefSeq" id="XP_069227274.1">
    <property type="nucleotide sequence ID" value="XM_069375894.1"/>
</dbReference>
<dbReference type="GeneID" id="96008732"/>
<sequence>MPDETQPVTGSSYYEEASTANKVLIRPDTPDQGPVDTTDSSPAVRTALDEEQLGNQTSPTAVTHGNTWLTIFSGPLLTVPECKAPSSVPTTPMSQKDQLPGQSDGCTQSPREGAVQSQIDAQLQHETSTSRDSQCGDSADLSSDGEMYMRNGNTGRQASHQPFPAARDRGRAMVGRSDVRRDVFSKELRSEFHPDANSANHYDATDTNELLEVVAYKFREQEMNLKTAFSADHHAMRSQLQRAQGNNDALRAKVANLKEQLDHSEVSIDKYRRQIAKAKGLQKFLEGLGHDLQSLKRSHDAQRSSFTTQIEESQAEISRLQTALASRDDYETARANAKNSLEKVLVARESDLQSVITHRDLLRTQLDEKIGQLVEERDHRSKLEEVIGAFRSSDTTSLAASVEQCLLSLLPRFTSLGEKGDQLLLNVSYLHEMLRGLTERGLATSQDCEEIRRQVCDSESRVIQSLQIGPEAEFRVVELAQIVERVMDHAIRPVSAKLDHLESAKGQAKVWSEAHISLNAELKIVTNRMVHLNAEMQLARKKEAEQAQSLELSSARIAELEANLGRAMNDQKSRTDESNVEARIKEAVSVAQKQFSQNANTFIAQEKARYRNELKRIEGQRHKATEALQLRTEEFNQLKVKFHELHERSLSTDSETARKLSELTDSFRTLHQQHEALRHASDSDASVKSQNDELVAEKRSWALICTENESTISTLTQELEERKVELLQVRSAAREADAERTIVSKKQLDDLEALQLELQQAHERSRHAESLNAQVISSSEKAISDEQEKSRKQQEVLQLRLTECQTELQIQYKEVDDIRNSLEQAFDEEKTALKQKCDDLQSNAAMNEAIIADLKTTAEELRKQRKDLQQQLQSYIPLLDFSGKPRFSTGNAALHQSSFIPSTQIPDDQEFTIFEDPQDSPNPAVVAESPILAGHASTKSFPLPNSSSKRLMRAVSEKSFEGRLSSQGNPSELKGTCMNYAARPQKTPDASQEALGSSPAFMKPTAAGVTRRYSGPKTSLLAERRPITPALDPRLLAKSGEQSYSARFREELK</sequence>
<feature type="coiled-coil region" evidence="1">
    <location>
        <begin position="522"/>
        <end position="570"/>
    </location>
</feature>
<feature type="compositionally biased region" description="Polar residues" evidence="2">
    <location>
        <begin position="1"/>
        <end position="12"/>
    </location>
</feature>
<dbReference type="AlphaFoldDB" id="A0AB34KG98"/>